<evidence type="ECO:0000313" key="1">
    <source>
        <dbReference type="EMBL" id="JAH51506.1"/>
    </source>
</evidence>
<proteinExistence type="predicted"/>
<sequence>MSQSVTFFEVSQYSLNSTCSDNCFVATACQKRGTTVHLSLRETLSPVCITKDMGQA</sequence>
<dbReference type="EMBL" id="GBXM01057071">
    <property type="protein sequence ID" value="JAH51506.1"/>
    <property type="molecule type" value="Transcribed_RNA"/>
</dbReference>
<accession>A0A0E9TD30</accession>
<reference evidence="1" key="2">
    <citation type="journal article" date="2015" name="Fish Shellfish Immunol.">
        <title>Early steps in the European eel (Anguilla anguilla)-Vibrio vulnificus interaction in the gills: Role of the RtxA13 toxin.</title>
        <authorList>
            <person name="Callol A."/>
            <person name="Pajuelo D."/>
            <person name="Ebbesson L."/>
            <person name="Teles M."/>
            <person name="MacKenzie S."/>
            <person name="Amaro C."/>
        </authorList>
    </citation>
    <scope>NUCLEOTIDE SEQUENCE</scope>
</reference>
<organism evidence="1">
    <name type="scientific">Anguilla anguilla</name>
    <name type="common">European freshwater eel</name>
    <name type="synonym">Muraena anguilla</name>
    <dbReference type="NCBI Taxonomy" id="7936"/>
    <lineage>
        <taxon>Eukaryota</taxon>
        <taxon>Metazoa</taxon>
        <taxon>Chordata</taxon>
        <taxon>Craniata</taxon>
        <taxon>Vertebrata</taxon>
        <taxon>Euteleostomi</taxon>
        <taxon>Actinopterygii</taxon>
        <taxon>Neopterygii</taxon>
        <taxon>Teleostei</taxon>
        <taxon>Anguilliformes</taxon>
        <taxon>Anguillidae</taxon>
        <taxon>Anguilla</taxon>
    </lineage>
</organism>
<protein>
    <submittedName>
        <fullName evidence="1">Uncharacterized protein</fullName>
    </submittedName>
</protein>
<reference evidence="1" key="1">
    <citation type="submission" date="2014-11" db="EMBL/GenBank/DDBJ databases">
        <authorList>
            <person name="Amaro Gonzalez C."/>
        </authorList>
    </citation>
    <scope>NUCLEOTIDE SEQUENCE</scope>
</reference>
<name>A0A0E9TD30_ANGAN</name>
<dbReference type="AlphaFoldDB" id="A0A0E9TD30"/>